<keyword evidence="2" id="KW-1185">Reference proteome</keyword>
<evidence type="ECO:0000313" key="1">
    <source>
        <dbReference type="EMBL" id="KAJ3257716.1"/>
    </source>
</evidence>
<accession>A0AAD5UJD2</accession>
<evidence type="ECO:0000313" key="2">
    <source>
        <dbReference type="Proteomes" id="UP001210925"/>
    </source>
</evidence>
<dbReference type="EMBL" id="JADGKB010000035">
    <property type="protein sequence ID" value="KAJ3257716.1"/>
    <property type="molecule type" value="Genomic_DNA"/>
</dbReference>
<name>A0AAD5UJD2_9FUNG</name>
<dbReference type="AlphaFoldDB" id="A0AAD5UJD2"/>
<reference evidence="1" key="1">
    <citation type="submission" date="2020-05" db="EMBL/GenBank/DDBJ databases">
        <title>Phylogenomic resolution of chytrid fungi.</title>
        <authorList>
            <person name="Stajich J.E."/>
            <person name="Amses K."/>
            <person name="Simmons R."/>
            <person name="Seto K."/>
            <person name="Myers J."/>
            <person name="Bonds A."/>
            <person name="Quandt C.A."/>
            <person name="Barry K."/>
            <person name="Liu P."/>
            <person name="Grigoriev I."/>
            <person name="Longcore J.E."/>
            <person name="James T.Y."/>
        </authorList>
    </citation>
    <scope>NUCLEOTIDE SEQUENCE</scope>
    <source>
        <strain evidence="1">PLAUS21</strain>
    </source>
</reference>
<gene>
    <name evidence="1" type="ORF">HK103_004343</name>
</gene>
<proteinExistence type="predicted"/>
<organism evidence="1 2">
    <name type="scientific">Boothiomyces macroporosus</name>
    <dbReference type="NCBI Taxonomy" id="261099"/>
    <lineage>
        <taxon>Eukaryota</taxon>
        <taxon>Fungi</taxon>
        <taxon>Fungi incertae sedis</taxon>
        <taxon>Chytridiomycota</taxon>
        <taxon>Chytridiomycota incertae sedis</taxon>
        <taxon>Chytridiomycetes</taxon>
        <taxon>Rhizophydiales</taxon>
        <taxon>Terramycetaceae</taxon>
        <taxon>Boothiomyces</taxon>
    </lineage>
</organism>
<protein>
    <submittedName>
        <fullName evidence="1">Uncharacterized protein</fullName>
    </submittedName>
</protein>
<dbReference type="Proteomes" id="UP001210925">
    <property type="component" value="Unassembled WGS sequence"/>
</dbReference>
<sequence>MKQTRVDVDHVKPNGMEKNGLLGTMGGSYIARSNLSKPMRFLLVSVAVAQWSGFTFQPTSLMNALNPYAPPVSAHGIPNQCISQPSITQNQCNTYANKKYTIADCPAQIAYFDQFNSSTLSLQIRNSCVKGMTDPVIDAGVKLAHTMECIVRAQNHGLIPLTGSGYTW</sequence>
<comment type="caution">
    <text evidence="1">The sequence shown here is derived from an EMBL/GenBank/DDBJ whole genome shotgun (WGS) entry which is preliminary data.</text>
</comment>